<dbReference type="InterPro" id="IPR002300">
    <property type="entry name" value="aa-tRNA-synth_Ia"/>
</dbReference>
<dbReference type="HAMAP" id="MF_02004">
    <property type="entry name" value="Val_tRNA_synth_type1"/>
    <property type="match status" value="1"/>
</dbReference>
<dbReference type="InterPro" id="IPR009008">
    <property type="entry name" value="Val/Leu/Ile-tRNA-synth_edit"/>
</dbReference>
<feature type="binding site" evidence="12">
    <location>
        <position position="528"/>
    </location>
    <ligand>
        <name>ATP</name>
        <dbReference type="ChEBI" id="CHEBI:30616"/>
    </ligand>
</feature>
<dbReference type="InterPro" id="IPR010978">
    <property type="entry name" value="tRNA-bd_arm"/>
</dbReference>
<dbReference type="PROSITE" id="PS00178">
    <property type="entry name" value="AA_TRNA_LIGASE_I"/>
    <property type="match status" value="1"/>
</dbReference>
<dbReference type="EMBL" id="LDYG01000032">
    <property type="protein sequence ID" value="KUP05885.1"/>
    <property type="molecule type" value="Genomic_DNA"/>
</dbReference>
<dbReference type="SUPFAM" id="SSF46589">
    <property type="entry name" value="tRNA-binding arm"/>
    <property type="match status" value="1"/>
</dbReference>
<dbReference type="GO" id="GO:0002161">
    <property type="term" value="F:aminoacyl-tRNA deacylase activity"/>
    <property type="evidence" value="ECO:0007669"/>
    <property type="project" value="InterPro"/>
</dbReference>
<dbReference type="NCBIfam" id="TIGR00422">
    <property type="entry name" value="valS"/>
    <property type="match status" value="1"/>
</dbReference>
<dbReference type="InterPro" id="IPR009080">
    <property type="entry name" value="tRNAsynth_Ia_anticodon-bd"/>
</dbReference>
<keyword evidence="5 12" id="KW-0547">Nucleotide-binding</keyword>
<dbReference type="FunFam" id="3.90.740.10:FF:000005">
    <property type="entry name" value="Valine--tRNA ligase, mitochondrial"/>
    <property type="match status" value="1"/>
</dbReference>
<evidence type="ECO:0000256" key="8">
    <source>
        <dbReference type="ARBA" id="ARBA00023054"/>
    </source>
</evidence>
<dbReference type="PATRIC" id="fig|1150625.3.peg.2323"/>
<dbReference type="InterPro" id="IPR013155">
    <property type="entry name" value="M/V/L/I-tRNA-synth_anticd-bd"/>
</dbReference>
<keyword evidence="9 12" id="KW-0030">Aminoacyl-tRNA synthetase</keyword>
<dbReference type="CDD" id="cd00817">
    <property type="entry name" value="ValRS_core"/>
    <property type="match status" value="1"/>
</dbReference>
<dbReference type="STRING" id="1150625.Q75_10925"/>
<organism evidence="16 17">
    <name type="scientific">Bacillus coahuilensis p1.1.43</name>
    <dbReference type="NCBI Taxonomy" id="1150625"/>
    <lineage>
        <taxon>Bacteria</taxon>
        <taxon>Bacillati</taxon>
        <taxon>Bacillota</taxon>
        <taxon>Bacilli</taxon>
        <taxon>Bacillales</taxon>
        <taxon>Bacillaceae</taxon>
        <taxon>Bacillus</taxon>
    </lineage>
</organism>
<feature type="domain" description="Methionyl/Valyl/Leucyl/Isoleucyl-tRNA synthetase anticodon-binding" evidence="14">
    <location>
        <begin position="608"/>
        <end position="754"/>
    </location>
</feature>
<dbReference type="AlphaFoldDB" id="A0A147K742"/>
<comment type="domain">
    <text evidence="12">ValRS has two distinct active sites: one for aminoacylation and one for editing. The misactivated threonine is translocated from the active site to the editing site.</text>
</comment>
<dbReference type="OrthoDB" id="9810365at2"/>
<dbReference type="SUPFAM" id="SSF50677">
    <property type="entry name" value="ValRS/IleRS/LeuRS editing domain"/>
    <property type="match status" value="1"/>
</dbReference>
<evidence type="ECO:0000259" key="15">
    <source>
        <dbReference type="Pfam" id="PF10458"/>
    </source>
</evidence>
<keyword evidence="3 12" id="KW-0963">Cytoplasm</keyword>
<dbReference type="Gene3D" id="3.40.50.620">
    <property type="entry name" value="HUPs"/>
    <property type="match status" value="3"/>
</dbReference>
<dbReference type="InterPro" id="IPR014729">
    <property type="entry name" value="Rossmann-like_a/b/a_fold"/>
</dbReference>
<comment type="caution">
    <text evidence="16">The sequence shown here is derived from an EMBL/GenBank/DDBJ whole genome shotgun (WGS) entry which is preliminary data.</text>
</comment>
<evidence type="ECO:0000256" key="3">
    <source>
        <dbReference type="ARBA" id="ARBA00022490"/>
    </source>
</evidence>
<evidence type="ECO:0000256" key="6">
    <source>
        <dbReference type="ARBA" id="ARBA00022840"/>
    </source>
</evidence>
<protein>
    <recommendedName>
        <fullName evidence="12">Valine--tRNA ligase</fullName>
        <ecNumber evidence="12">6.1.1.9</ecNumber>
    </recommendedName>
    <alternativeName>
        <fullName evidence="12">Valyl-tRNA synthetase</fullName>
        <shortName evidence="12">ValRS</shortName>
    </alternativeName>
</protein>
<dbReference type="Gene3D" id="3.90.740.10">
    <property type="entry name" value="Valyl/Leucyl/Isoleucyl-tRNA synthetase, editing domain"/>
    <property type="match status" value="1"/>
</dbReference>
<gene>
    <name evidence="12 16" type="primary">valS</name>
    <name evidence="16" type="ORF">Q75_10925</name>
</gene>
<accession>A0A147K742</accession>
<dbReference type="Pfam" id="PF00133">
    <property type="entry name" value="tRNA-synt_1"/>
    <property type="match status" value="2"/>
</dbReference>
<dbReference type="CDD" id="cd07962">
    <property type="entry name" value="Anticodon_Ia_Val"/>
    <property type="match status" value="1"/>
</dbReference>
<dbReference type="PANTHER" id="PTHR11946:SF93">
    <property type="entry name" value="VALINE--TRNA LIGASE, CHLOROPLASTIC_MITOCHONDRIAL 2"/>
    <property type="match status" value="1"/>
</dbReference>
<dbReference type="InterPro" id="IPR019499">
    <property type="entry name" value="Val-tRNA_synth_tRNA-bd"/>
</dbReference>
<keyword evidence="6 12" id="KW-0067">ATP-binding</keyword>
<dbReference type="FunFam" id="1.10.287.380:FF:000001">
    <property type="entry name" value="Valine--tRNA ligase"/>
    <property type="match status" value="1"/>
</dbReference>
<reference evidence="16 17" key="1">
    <citation type="journal article" date="2016" name="Front. Microbiol.">
        <title>Microevolution Analysis of Bacillus coahuilensis Unveils Differences in Phosphorus Acquisition Strategies and Their Regulation.</title>
        <authorList>
            <person name="Gomez-Lunar Z."/>
            <person name="Hernandez-Gonzalez I."/>
            <person name="Rodriguez-Torres M.D."/>
            <person name="Souza V."/>
            <person name="Olmedo-Alvarez G."/>
        </authorList>
    </citation>
    <scope>NUCLEOTIDE SEQUENCE [LARGE SCALE GENOMIC DNA]</scope>
    <source>
        <strain evidence="17">p1.1.43</strain>
    </source>
</reference>
<dbReference type="GO" id="GO:0005524">
    <property type="term" value="F:ATP binding"/>
    <property type="evidence" value="ECO:0007669"/>
    <property type="project" value="UniProtKB-UniRule"/>
</dbReference>
<dbReference type="InterPro" id="IPR001412">
    <property type="entry name" value="aa-tRNA-synth_I_CS"/>
</dbReference>
<evidence type="ECO:0000313" key="16">
    <source>
        <dbReference type="EMBL" id="KUP05885.1"/>
    </source>
</evidence>
<dbReference type="Gene3D" id="1.10.730.10">
    <property type="entry name" value="Isoleucyl-tRNA Synthetase, Domain 1"/>
    <property type="match status" value="1"/>
</dbReference>
<dbReference type="PRINTS" id="PR00986">
    <property type="entry name" value="TRNASYNTHVAL"/>
</dbReference>
<dbReference type="SUPFAM" id="SSF52374">
    <property type="entry name" value="Nucleotidylyl transferase"/>
    <property type="match status" value="1"/>
</dbReference>
<dbReference type="Proteomes" id="UP000074108">
    <property type="component" value="Unassembled WGS sequence"/>
</dbReference>
<feature type="domain" description="Valyl-tRNA synthetase tRNA-binding arm" evidence="15">
    <location>
        <begin position="814"/>
        <end position="879"/>
    </location>
</feature>
<evidence type="ECO:0000256" key="2">
    <source>
        <dbReference type="ARBA" id="ARBA00011245"/>
    </source>
</evidence>
<evidence type="ECO:0000256" key="10">
    <source>
        <dbReference type="ARBA" id="ARBA00047552"/>
    </source>
</evidence>
<dbReference type="FunFam" id="3.40.50.620:FF:000098">
    <property type="entry name" value="Valine--tRNA ligase"/>
    <property type="match status" value="1"/>
</dbReference>
<comment type="subunit">
    <text evidence="2 12">Monomer.</text>
</comment>
<evidence type="ECO:0000256" key="9">
    <source>
        <dbReference type="ARBA" id="ARBA00023146"/>
    </source>
</evidence>
<dbReference type="NCBIfam" id="NF004349">
    <property type="entry name" value="PRK05729.1"/>
    <property type="match status" value="1"/>
</dbReference>
<dbReference type="Pfam" id="PF08264">
    <property type="entry name" value="Anticodon_1"/>
    <property type="match status" value="1"/>
</dbReference>
<evidence type="ECO:0000259" key="14">
    <source>
        <dbReference type="Pfam" id="PF08264"/>
    </source>
</evidence>
<keyword evidence="7 12" id="KW-0648">Protein biosynthesis</keyword>
<dbReference type="FunFam" id="3.40.50.620:FF:000032">
    <property type="entry name" value="Valine--tRNA ligase"/>
    <property type="match status" value="1"/>
</dbReference>
<dbReference type="InterPro" id="IPR033705">
    <property type="entry name" value="Anticodon_Ia_Val"/>
</dbReference>
<evidence type="ECO:0000256" key="7">
    <source>
        <dbReference type="ARBA" id="ARBA00022917"/>
    </source>
</evidence>
<keyword evidence="4 12" id="KW-0436">Ligase</keyword>
<dbReference type="RefSeq" id="WP_059351364.1">
    <property type="nucleotide sequence ID" value="NZ_LDYG01000032.1"/>
</dbReference>
<dbReference type="SUPFAM" id="SSF47323">
    <property type="entry name" value="Anticodon-binding domain of a subclass of class I aminoacyl-tRNA synthetases"/>
    <property type="match status" value="1"/>
</dbReference>
<keyword evidence="17" id="KW-1185">Reference proteome</keyword>
<dbReference type="GO" id="GO:0006438">
    <property type="term" value="P:valyl-tRNA aminoacylation"/>
    <property type="evidence" value="ECO:0007669"/>
    <property type="project" value="UniProtKB-UniRule"/>
</dbReference>
<dbReference type="Pfam" id="PF10458">
    <property type="entry name" value="Val_tRNA-synt_C"/>
    <property type="match status" value="1"/>
</dbReference>
<dbReference type="InterPro" id="IPR002303">
    <property type="entry name" value="Valyl-tRNA_ligase"/>
</dbReference>
<dbReference type="GO" id="GO:0005829">
    <property type="term" value="C:cytosol"/>
    <property type="evidence" value="ECO:0007669"/>
    <property type="project" value="TreeGrafter"/>
</dbReference>
<feature type="coiled-coil region" evidence="12">
    <location>
        <begin position="812"/>
        <end position="881"/>
    </location>
</feature>
<dbReference type="EC" id="6.1.1.9" evidence="12"/>
<feature type="short sequence motif" description="'HIGH' region" evidence="12">
    <location>
        <begin position="49"/>
        <end position="59"/>
    </location>
</feature>
<feature type="domain" description="Aminoacyl-tRNA synthetase class Ia" evidence="13">
    <location>
        <begin position="439"/>
        <end position="565"/>
    </location>
</feature>
<evidence type="ECO:0000256" key="11">
    <source>
        <dbReference type="ARBA" id="ARBA00060830"/>
    </source>
</evidence>
<comment type="similarity">
    <text evidence="11 12">Belongs to the class-I aminoacyl-tRNA synthetase family. ValS type 1 subfamily.</text>
</comment>
<keyword evidence="8 12" id="KW-0175">Coiled coil</keyword>
<comment type="function">
    <text evidence="12">Catalyzes the attachment of valine to tRNA(Val). As ValRS can inadvertently accommodate and process structurally similar amino acids such as threonine, to avoid such errors, it has a 'posttransfer' editing activity that hydrolyzes mischarged Thr-tRNA(Val) in a tRNA-dependent manner.</text>
</comment>
<dbReference type="FunFam" id="1.10.730.10:FF:000014">
    <property type="entry name" value="Valine--tRNA ligase"/>
    <property type="match status" value="1"/>
</dbReference>
<comment type="catalytic activity">
    <reaction evidence="10 12">
        <text>tRNA(Val) + L-valine + ATP = L-valyl-tRNA(Val) + AMP + diphosphate</text>
        <dbReference type="Rhea" id="RHEA:10704"/>
        <dbReference type="Rhea" id="RHEA-COMP:9672"/>
        <dbReference type="Rhea" id="RHEA-COMP:9708"/>
        <dbReference type="ChEBI" id="CHEBI:30616"/>
        <dbReference type="ChEBI" id="CHEBI:33019"/>
        <dbReference type="ChEBI" id="CHEBI:57762"/>
        <dbReference type="ChEBI" id="CHEBI:78442"/>
        <dbReference type="ChEBI" id="CHEBI:78537"/>
        <dbReference type="ChEBI" id="CHEBI:456215"/>
        <dbReference type="EC" id="6.1.1.9"/>
    </reaction>
</comment>
<comment type="domain">
    <text evidence="12">The C-terminal coiled-coil domain is crucial for aminoacylation activity.</text>
</comment>
<comment type="subcellular location">
    <subcellularLocation>
        <location evidence="1 12">Cytoplasm</location>
    </subcellularLocation>
</comment>
<proteinExistence type="inferred from homology"/>
<name>A0A147K742_9BACI</name>
<evidence type="ECO:0000256" key="12">
    <source>
        <dbReference type="HAMAP-Rule" id="MF_02004"/>
    </source>
</evidence>
<evidence type="ECO:0000256" key="1">
    <source>
        <dbReference type="ARBA" id="ARBA00004496"/>
    </source>
</evidence>
<dbReference type="Gene3D" id="1.10.287.380">
    <property type="entry name" value="Valyl-tRNA synthetase, C-terminal domain"/>
    <property type="match status" value="1"/>
</dbReference>
<feature type="short sequence motif" description="'KMSKS' region" evidence="12">
    <location>
        <begin position="525"/>
        <end position="529"/>
    </location>
</feature>
<evidence type="ECO:0000256" key="5">
    <source>
        <dbReference type="ARBA" id="ARBA00022741"/>
    </source>
</evidence>
<sequence>MENQELSMPTKYDPEKIESGRYQWWLDGKFFEAKDDKTKEPYTIVIPPPNVTGKLHLGHAWDTALQDILTRMKRMQGYDVLWLPGMDHAGIATQAKVEGKLREEGKSRYDLGREKFLEESWKWKEEYAGFIRNQWAKIGLGLDYSRERFTLDQGLNDAVNEVFITLYKKGLIYRGEYIINWDPQTKTALSDIEVIHKDVQGAFYHMRYPLVDGSGSIEIATTRPETMLGDTAVAVHPKDERYQHLIGKKVLLPIVNREIPIVADDYVDMEFGSGAVKITPAHDPNDFEIGNRHDLPRILVMNEDGSMNDNADKYKGLDRFDCRKQIVKDLEEQGVLFKVEEHMHSVGHSERSGAVVEPYLSTQWFVKMQPLANEAVKLQENEDKVNFVPNRFENTYMRWMENIRDWCISRQLWWGHRIPAWYHKETGEVYVDKTPPSDIENWEQDTDVLDTWFSSALWPFSTMGWPNTESEDFKRYFPTNTLVTGYDIIFFWVSRMIFQSIEFTGEKPFKDVLIHGLVRDEQGRKMSKSLGNGVDPMEVIDKYGADSLRYFLTTGSSPGQDLRFSMEKIESVWNFANKIWNASRFALMNMDDMTYNEIDLSGEKSVADKWILTRLNETIESVTSLADKYEFGEVGRILYNFIWDDFCDWYIEMAKLPLYGEDEAAKKTTRSILAYVLDHTMRLLHPFMPFITEEIWQNLPHEGESITLASWPKVNPALTDQKAANDMKLLVEIIRSVRNIRAEVNTPLSKKIKMLIKAKDESTLSTLTLNKGYIERFCNPEELEISQDLQAPDKAMSAVVTGAEVFLPLAGLINIEEEIARLEKELDKWNKEVSRVQGKLSNERFISKAPESVVAEEHEKERVYLEKRKSVEARIEELKSEV</sequence>
<evidence type="ECO:0000256" key="4">
    <source>
        <dbReference type="ARBA" id="ARBA00022598"/>
    </source>
</evidence>
<feature type="domain" description="Aminoacyl-tRNA synthetase class Ia" evidence="13">
    <location>
        <begin position="21"/>
        <end position="433"/>
    </location>
</feature>
<evidence type="ECO:0000259" key="13">
    <source>
        <dbReference type="Pfam" id="PF00133"/>
    </source>
</evidence>
<evidence type="ECO:0000313" key="17">
    <source>
        <dbReference type="Proteomes" id="UP000074108"/>
    </source>
</evidence>
<dbReference type="GO" id="GO:0004832">
    <property type="term" value="F:valine-tRNA ligase activity"/>
    <property type="evidence" value="ECO:0007669"/>
    <property type="project" value="UniProtKB-UniRule"/>
</dbReference>
<dbReference type="InterPro" id="IPR037118">
    <property type="entry name" value="Val-tRNA_synth_C_sf"/>
</dbReference>
<dbReference type="PANTHER" id="PTHR11946">
    <property type="entry name" value="VALYL-TRNA SYNTHETASES"/>
    <property type="match status" value="1"/>
</dbReference>